<comment type="subcellular location">
    <subcellularLocation>
        <location evidence="1">Cell membrane</location>
        <topology evidence="1">Multi-pass membrane protein</topology>
    </subcellularLocation>
</comment>
<dbReference type="PANTHER" id="PTHR33932">
    <property type="entry name" value="NA(+)/H(+) ANTIPORTER SUBUNIT B"/>
    <property type="match status" value="1"/>
</dbReference>
<evidence type="ECO:0000256" key="1">
    <source>
        <dbReference type="ARBA" id="ARBA00004651"/>
    </source>
</evidence>
<evidence type="ECO:0000313" key="10">
    <source>
        <dbReference type="Proteomes" id="UP000031433"/>
    </source>
</evidence>
<dbReference type="AlphaFoldDB" id="A0A0C1TR58"/>
<keyword evidence="3" id="KW-1003">Cell membrane</keyword>
<gene>
    <name evidence="9" type="ORF">SE37_03445</name>
</gene>
<feature type="transmembrane region" description="Helical" evidence="7">
    <location>
        <begin position="111"/>
        <end position="133"/>
    </location>
</feature>
<sequence>MQSLFLATAVRLLLPLLLLFSLFLLLRGHNEPGGGFVGGLVAAAAFALHALAHGVAAARRVLRVEPRRLVAVGLLTALVSGLIPLALGLPFLTGLWSILPVPVIGHGGTPILFDTGVYLVVAGMALMIVFSLMEE</sequence>
<evidence type="ECO:0000256" key="3">
    <source>
        <dbReference type="ARBA" id="ARBA00022475"/>
    </source>
</evidence>
<feature type="domain" description="Na+/H+ antiporter MnhB subunit-related protein" evidence="8">
    <location>
        <begin position="6"/>
        <end position="126"/>
    </location>
</feature>
<dbReference type="Pfam" id="PF04039">
    <property type="entry name" value="MnhB"/>
    <property type="match status" value="1"/>
</dbReference>
<name>A0A0C1TR58_9BACT</name>
<keyword evidence="5 7" id="KW-1133">Transmembrane helix</keyword>
<accession>A0A0C1TR58</accession>
<evidence type="ECO:0000256" key="6">
    <source>
        <dbReference type="ARBA" id="ARBA00023136"/>
    </source>
</evidence>
<feature type="transmembrane region" description="Helical" evidence="7">
    <location>
        <begin position="37"/>
        <end position="57"/>
    </location>
</feature>
<proteinExistence type="inferred from homology"/>
<keyword evidence="6 7" id="KW-0472">Membrane</keyword>
<evidence type="ECO:0000259" key="8">
    <source>
        <dbReference type="Pfam" id="PF04039"/>
    </source>
</evidence>
<dbReference type="InterPro" id="IPR007182">
    <property type="entry name" value="MnhB"/>
</dbReference>
<organism evidence="9 10">
    <name type="scientific">Geobacter soli</name>
    <dbReference type="NCBI Taxonomy" id="1510391"/>
    <lineage>
        <taxon>Bacteria</taxon>
        <taxon>Pseudomonadati</taxon>
        <taxon>Thermodesulfobacteriota</taxon>
        <taxon>Desulfuromonadia</taxon>
        <taxon>Geobacterales</taxon>
        <taxon>Geobacteraceae</taxon>
        <taxon>Geobacter</taxon>
    </lineage>
</organism>
<comment type="similarity">
    <text evidence="2">Belongs to the CPA3 antiporters (TC 2.A.63) subunit B family.</text>
</comment>
<dbReference type="Proteomes" id="UP000031433">
    <property type="component" value="Unassembled WGS sequence"/>
</dbReference>
<dbReference type="EMBL" id="JXBL01000001">
    <property type="protein sequence ID" value="KIE41748.1"/>
    <property type="molecule type" value="Genomic_DNA"/>
</dbReference>
<protein>
    <submittedName>
        <fullName evidence="9">Monovalent cation/H+ antiporter subunit B</fullName>
    </submittedName>
</protein>
<dbReference type="InterPro" id="IPR050622">
    <property type="entry name" value="CPA3_antiporter_subunitB"/>
</dbReference>
<comment type="caution">
    <text evidence="9">The sequence shown here is derived from an EMBL/GenBank/DDBJ whole genome shotgun (WGS) entry which is preliminary data.</text>
</comment>
<evidence type="ECO:0000256" key="2">
    <source>
        <dbReference type="ARBA" id="ARBA00009425"/>
    </source>
</evidence>
<feature type="transmembrane region" description="Helical" evidence="7">
    <location>
        <begin position="69"/>
        <end position="99"/>
    </location>
</feature>
<keyword evidence="10" id="KW-1185">Reference proteome</keyword>
<reference evidence="9 10" key="1">
    <citation type="submission" date="2015-01" db="EMBL/GenBank/DDBJ databases">
        <title>Genome sequence of the anaerobic bacterium Geobacter soli GSS01, a dissimilatory Fe(III) reducer from soil.</title>
        <authorList>
            <person name="Yang G."/>
            <person name="Zhou S."/>
        </authorList>
    </citation>
    <scope>NUCLEOTIDE SEQUENCE [LARGE SCALE GENOMIC DNA]</scope>
    <source>
        <strain evidence="9 10">GSS01</strain>
    </source>
</reference>
<dbReference type="PANTHER" id="PTHR33932:SF4">
    <property type="entry name" value="NA(+)_H(+) ANTIPORTER SUBUNIT B"/>
    <property type="match status" value="1"/>
</dbReference>
<dbReference type="NCBIfam" id="NF009163">
    <property type="entry name" value="PRK12509.1"/>
    <property type="match status" value="1"/>
</dbReference>
<dbReference type="GO" id="GO:0005886">
    <property type="term" value="C:plasma membrane"/>
    <property type="evidence" value="ECO:0007669"/>
    <property type="project" value="UniProtKB-SubCell"/>
</dbReference>
<dbReference type="RefSeq" id="WP_039643666.1">
    <property type="nucleotide sequence ID" value="NZ_JXBL01000001.1"/>
</dbReference>
<keyword evidence="4 7" id="KW-0812">Transmembrane</keyword>
<evidence type="ECO:0000313" key="9">
    <source>
        <dbReference type="EMBL" id="KIE41748.1"/>
    </source>
</evidence>
<evidence type="ECO:0000256" key="5">
    <source>
        <dbReference type="ARBA" id="ARBA00022989"/>
    </source>
</evidence>
<evidence type="ECO:0000256" key="7">
    <source>
        <dbReference type="SAM" id="Phobius"/>
    </source>
</evidence>
<evidence type="ECO:0000256" key="4">
    <source>
        <dbReference type="ARBA" id="ARBA00022692"/>
    </source>
</evidence>